<evidence type="ECO:0000256" key="6">
    <source>
        <dbReference type="ARBA" id="ARBA00023026"/>
    </source>
</evidence>
<name>A0A420DJ39_9RHOB</name>
<evidence type="ECO:0000256" key="1">
    <source>
        <dbReference type="ARBA" id="ARBA00004370"/>
    </source>
</evidence>
<comment type="subcellular location">
    <subcellularLocation>
        <location evidence="1">Membrane</location>
    </subcellularLocation>
    <subcellularLocation>
        <location evidence="2">Secreted</location>
    </subcellularLocation>
</comment>
<dbReference type="PROSITE" id="PS00330">
    <property type="entry name" value="HEMOLYSIN_CALCIUM"/>
    <property type="match status" value="5"/>
</dbReference>
<dbReference type="PRINTS" id="PR01488">
    <property type="entry name" value="RTXTOXINA"/>
</dbReference>
<evidence type="ECO:0000256" key="7">
    <source>
        <dbReference type="ARBA" id="ARBA00023136"/>
    </source>
</evidence>
<keyword evidence="4" id="KW-0800">Toxin</keyword>
<dbReference type="InterPro" id="IPR011049">
    <property type="entry name" value="Serralysin-like_metalloprot_C"/>
</dbReference>
<accession>A0A420DJ39</accession>
<evidence type="ECO:0000313" key="8">
    <source>
        <dbReference type="EMBL" id="RKE94227.1"/>
    </source>
</evidence>
<dbReference type="RefSeq" id="WP_025061738.1">
    <property type="nucleotide sequence ID" value="NZ_RAQK01000002.1"/>
</dbReference>
<comment type="caution">
    <text evidence="8">The sequence shown here is derived from an EMBL/GenBank/DDBJ whole genome shotgun (WGS) entry which is preliminary data.</text>
</comment>
<keyword evidence="6" id="KW-0843">Virulence</keyword>
<dbReference type="InterPro" id="IPR018511">
    <property type="entry name" value="Hemolysin-typ_Ca-bd_CS"/>
</dbReference>
<dbReference type="Gene3D" id="2.150.10.10">
    <property type="entry name" value="Serralysin-like metalloprotease, C-terminal"/>
    <property type="match status" value="4"/>
</dbReference>
<keyword evidence="7" id="KW-0472">Membrane</keyword>
<dbReference type="GO" id="GO:0090729">
    <property type="term" value="F:toxin activity"/>
    <property type="evidence" value="ECO:0007669"/>
    <property type="project" value="UniProtKB-KW"/>
</dbReference>
<keyword evidence="9" id="KW-1185">Reference proteome</keyword>
<dbReference type="Gene3D" id="2.160.20.160">
    <property type="match status" value="1"/>
</dbReference>
<dbReference type="EMBL" id="RAQK01000002">
    <property type="protein sequence ID" value="RKE94227.1"/>
    <property type="molecule type" value="Genomic_DNA"/>
</dbReference>
<reference evidence="8 9" key="1">
    <citation type="submission" date="2018-09" db="EMBL/GenBank/DDBJ databases">
        <title>Genomic Encyclopedia of Archaeal and Bacterial Type Strains, Phase II (KMG-II): from individual species to whole genera.</title>
        <authorList>
            <person name="Goeker M."/>
        </authorList>
    </citation>
    <scope>NUCLEOTIDE SEQUENCE [LARGE SCALE GENOMIC DNA]</scope>
    <source>
        <strain evidence="8 9">DSM 11458</strain>
    </source>
</reference>
<dbReference type="GO" id="GO:0005509">
    <property type="term" value="F:calcium ion binding"/>
    <property type="evidence" value="ECO:0007669"/>
    <property type="project" value="InterPro"/>
</dbReference>
<dbReference type="PANTHER" id="PTHR38340:SF1">
    <property type="entry name" value="S-LAYER PROTEIN"/>
    <property type="match status" value="1"/>
</dbReference>
<dbReference type="InterPro" id="IPR001343">
    <property type="entry name" value="Hemolysn_Ca-bd"/>
</dbReference>
<dbReference type="Pfam" id="PF00353">
    <property type="entry name" value="HemolysinCabind"/>
    <property type="match status" value="4"/>
</dbReference>
<dbReference type="InterPro" id="IPR003995">
    <property type="entry name" value="RTX_toxin_determinant-A"/>
</dbReference>
<dbReference type="AlphaFoldDB" id="A0A420DJ39"/>
<dbReference type="PANTHER" id="PTHR38340">
    <property type="entry name" value="S-LAYER PROTEIN"/>
    <property type="match status" value="1"/>
</dbReference>
<dbReference type="Proteomes" id="UP000284407">
    <property type="component" value="Unassembled WGS sequence"/>
</dbReference>
<dbReference type="GO" id="GO:0016020">
    <property type="term" value="C:membrane"/>
    <property type="evidence" value="ECO:0007669"/>
    <property type="project" value="UniProtKB-SubCell"/>
</dbReference>
<keyword evidence="5" id="KW-0677">Repeat</keyword>
<keyword evidence="3" id="KW-0964">Secreted</keyword>
<dbReference type="OrthoDB" id="7835834at2"/>
<dbReference type="InterPro" id="IPR050557">
    <property type="entry name" value="RTX_toxin/Mannuronan_C5-epim"/>
</dbReference>
<evidence type="ECO:0000256" key="2">
    <source>
        <dbReference type="ARBA" id="ARBA00004613"/>
    </source>
</evidence>
<organism evidence="8 9">
    <name type="scientific">Sulfitobacter guttiformis</name>
    <dbReference type="NCBI Taxonomy" id="74349"/>
    <lineage>
        <taxon>Bacteria</taxon>
        <taxon>Pseudomonadati</taxon>
        <taxon>Pseudomonadota</taxon>
        <taxon>Alphaproteobacteria</taxon>
        <taxon>Rhodobacterales</taxon>
        <taxon>Roseobacteraceae</taxon>
        <taxon>Sulfitobacter</taxon>
    </lineage>
</organism>
<evidence type="ECO:0000256" key="3">
    <source>
        <dbReference type="ARBA" id="ARBA00022525"/>
    </source>
</evidence>
<dbReference type="SUPFAM" id="SSF51120">
    <property type="entry name" value="beta-Roll"/>
    <property type="match status" value="2"/>
</dbReference>
<gene>
    <name evidence="8" type="ORF">C8N30_3345</name>
</gene>
<evidence type="ECO:0000256" key="4">
    <source>
        <dbReference type="ARBA" id="ARBA00022656"/>
    </source>
</evidence>
<dbReference type="PRINTS" id="PR00313">
    <property type="entry name" value="CABNDNGRPT"/>
</dbReference>
<dbReference type="GO" id="GO:0005576">
    <property type="term" value="C:extracellular region"/>
    <property type="evidence" value="ECO:0007669"/>
    <property type="project" value="UniProtKB-SubCell"/>
</dbReference>
<proteinExistence type="predicted"/>
<protein>
    <submittedName>
        <fullName evidence="8">Hemolysin type calcium-binding protein</fullName>
    </submittedName>
</protein>
<evidence type="ECO:0000313" key="9">
    <source>
        <dbReference type="Proteomes" id="UP000284407"/>
    </source>
</evidence>
<dbReference type="STRING" id="1443111.Z949_1144"/>
<evidence type="ECO:0000256" key="5">
    <source>
        <dbReference type="ARBA" id="ARBA00022737"/>
    </source>
</evidence>
<sequence length="717" mass="74847">MTTHNYEVLFETVSFNDVENTEERTLEAGVLSVVAPDGSPSFSLVTDTSGGPNDDVGTVYLNSDAYQVTMNDLVVSLDPDETYLTAVNVIWAENGQQRSTQVLMFNSVVDNGNGNTLFILYLGGSAIPEFSSPAAYSAFVDSVQNLTAITSGPFAPGQQIDFSDPASFQFSNEDDTINIETGSVDRPVFGGLGDDTINVFSDGYDLEAELTVSGGDENDEIYAAEGLANLTLQGDEGRDYISINRNDNSDVTGGLDEDTLNIEDEDSRRVVIDTTAGTITGYGFANDTPEYTTSFAGFEEYLISIDRPEVVFIGSDADEIVRPSEDGSQLTYFGGGGVDQLDVSRVEVDFSATEMGGVSSALTLEVFNDYFSLFALDDGSHTIVFNATGEVVTTLFEVEEIIFASDLRGGDVQLVSDLEQEQSDVPGAIVNGTGTNDALDGTDGSDTISAGGGSDLITAGRGADMINGGIGFDTVIAGAGNDTITGLQGFDVIYGDDGDDVISGNAGNDTLYGGQGDDELNGGQGADLLYGGLDNDVLDGLGGADTLFGDEGNDTLNGNASGDDIYGGAGDDVINGGQAFDMLFGGDGNDTLSGNSGFDTLRGGDGDDELNGNSGNDYLAGGVGDDLLRGGSGADVFVFAQEAGHDVIRDFGNNLDTLHFHSDLVSNFDDLAAVSAVIEGNLVLTFSDETSLTLNNFTNVNALADDVLFIVNDSLLD</sequence>